<evidence type="ECO:0000313" key="7">
    <source>
        <dbReference type="EMBL" id="BBX82760.1"/>
    </source>
</evidence>
<protein>
    <submittedName>
        <fullName evidence="7">Hydrolase</fullName>
    </submittedName>
</protein>
<gene>
    <name evidence="7" type="ORF">MAUB_06330</name>
</gene>
<dbReference type="PANTHER" id="PTHR47359:SF3">
    <property type="entry name" value="NLP_P60 DOMAIN-CONTAINING PROTEIN-RELATED"/>
    <property type="match status" value="1"/>
</dbReference>
<keyword evidence="3 7" id="KW-0378">Hydrolase</keyword>
<evidence type="ECO:0000313" key="8">
    <source>
        <dbReference type="Proteomes" id="UP000465609"/>
    </source>
</evidence>
<dbReference type="SUPFAM" id="SSF54001">
    <property type="entry name" value="Cysteine proteinases"/>
    <property type="match status" value="1"/>
</dbReference>
<reference evidence="7 8" key="1">
    <citation type="journal article" date="2019" name="Emerg. Microbes Infect.">
        <title>Comprehensive subspecies identification of 175 nontuberculous mycobacteria species based on 7547 genomic profiles.</title>
        <authorList>
            <person name="Matsumoto Y."/>
            <person name="Kinjo T."/>
            <person name="Motooka D."/>
            <person name="Nabeya D."/>
            <person name="Jung N."/>
            <person name="Uechi K."/>
            <person name="Horii T."/>
            <person name="Iida T."/>
            <person name="Fujita J."/>
            <person name="Nakamura S."/>
        </authorList>
    </citation>
    <scope>NUCLEOTIDE SEQUENCE [LARGE SCALE GENOMIC DNA]</scope>
    <source>
        <strain evidence="7 8">JCM 15296</strain>
    </source>
</reference>
<keyword evidence="8" id="KW-1185">Reference proteome</keyword>
<dbReference type="PANTHER" id="PTHR47359">
    <property type="entry name" value="PEPTIDOGLYCAN DL-ENDOPEPTIDASE CWLO"/>
    <property type="match status" value="1"/>
</dbReference>
<sequence>MRRMIVTMASAALLATPIAMAAPLVSAPLASADNATWTGGTHRQAIDFVIQRALSQRGVPFVYGGGNANGPSLPPANVTAAAAPVSQPAPQVGLQPTGVTQPVAAPQSNTLIPGLSGLFGPTPSTSAITPVPTTPGFDASGLIQYAFAGVGIKLPRSSGEQYKVGRKITADQALPGDLLFYGPAGSQSVAMFVGNGQMVEGTEPSVTVGPVRTSGMDPYLSRIIEWQ</sequence>
<keyword evidence="2" id="KW-0645">Protease</keyword>
<dbReference type="GO" id="GO:0016787">
    <property type="term" value="F:hydrolase activity"/>
    <property type="evidence" value="ECO:0007669"/>
    <property type="project" value="UniProtKB-KW"/>
</dbReference>
<dbReference type="InterPro" id="IPR000064">
    <property type="entry name" value="NLP_P60_dom"/>
</dbReference>
<feature type="chain" id="PRO_5046380558" evidence="5">
    <location>
        <begin position="22"/>
        <end position="227"/>
    </location>
</feature>
<evidence type="ECO:0000256" key="5">
    <source>
        <dbReference type="SAM" id="SignalP"/>
    </source>
</evidence>
<dbReference type="EMBL" id="AP022577">
    <property type="protein sequence ID" value="BBX82760.1"/>
    <property type="molecule type" value="Genomic_DNA"/>
</dbReference>
<evidence type="ECO:0000256" key="4">
    <source>
        <dbReference type="ARBA" id="ARBA00022807"/>
    </source>
</evidence>
<evidence type="ECO:0000256" key="1">
    <source>
        <dbReference type="ARBA" id="ARBA00007074"/>
    </source>
</evidence>
<feature type="signal peptide" evidence="5">
    <location>
        <begin position="1"/>
        <end position="21"/>
    </location>
</feature>
<keyword evidence="5" id="KW-0732">Signal</keyword>
<dbReference type="PROSITE" id="PS51935">
    <property type="entry name" value="NLPC_P60"/>
    <property type="match status" value="1"/>
</dbReference>
<evidence type="ECO:0000256" key="2">
    <source>
        <dbReference type="ARBA" id="ARBA00022670"/>
    </source>
</evidence>
<dbReference type="Gene3D" id="3.90.1720.10">
    <property type="entry name" value="endopeptidase domain like (from Nostoc punctiforme)"/>
    <property type="match status" value="1"/>
</dbReference>
<evidence type="ECO:0000259" key="6">
    <source>
        <dbReference type="PROSITE" id="PS51935"/>
    </source>
</evidence>
<dbReference type="RefSeq" id="WP_138229358.1">
    <property type="nucleotide sequence ID" value="NZ_AP022577.1"/>
</dbReference>
<feature type="domain" description="NlpC/P60" evidence="6">
    <location>
        <begin position="105"/>
        <end position="227"/>
    </location>
</feature>
<organism evidence="7 8">
    <name type="scientific">Mycolicibacterium aubagnense</name>
    <dbReference type="NCBI Taxonomy" id="319707"/>
    <lineage>
        <taxon>Bacteria</taxon>
        <taxon>Bacillati</taxon>
        <taxon>Actinomycetota</taxon>
        <taxon>Actinomycetes</taxon>
        <taxon>Mycobacteriales</taxon>
        <taxon>Mycobacteriaceae</taxon>
        <taxon>Mycolicibacterium</taxon>
    </lineage>
</organism>
<dbReference type="NCBIfam" id="NF033743">
    <property type="entry name" value="NlpC_inact_RipD"/>
    <property type="match status" value="1"/>
</dbReference>
<evidence type="ECO:0000256" key="3">
    <source>
        <dbReference type="ARBA" id="ARBA00022801"/>
    </source>
</evidence>
<dbReference type="Proteomes" id="UP000465609">
    <property type="component" value="Chromosome"/>
</dbReference>
<comment type="similarity">
    <text evidence="1">Belongs to the peptidase C40 family.</text>
</comment>
<accession>A0ABN5YLZ8</accession>
<name>A0ABN5YLZ8_9MYCO</name>
<keyword evidence="4" id="KW-0788">Thiol protease</keyword>
<proteinExistence type="inferred from homology"/>
<dbReference type="InterPro" id="IPR038765">
    <property type="entry name" value="Papain-like_cys_pep_sf"/>
</dbReference>
<dbReference type="InterPro" id="IPR051794">
    <property type="entry name" value="PG_Endopeptidase_C40"/>
</dbReference>
<dbReference type="Pfam" id="PF00877">
    <property type="entry name" value="NLPC_P60"/>
    <property type="match status" value="1"/>
</dbReference>